<proteinExistence type="predicted"/>
<accession>Q1PYJ7</accession>
<reference evidence="1" key="2">
    <citation type="submission" date="2006-01" db="EMBL/GenBank/DDBJ databases">
        <authorList>
            <person name="Genoscope"/>
        </authorList>
    </citation>
    <scope>NUCLEOTIDE SEQUENCE</scope>
</reference>
<sequence length="96" mass="11286">MLQMKHDDCLVDSVRKSRTLIHHKRLKHQTKQHSLCKHVILTLTGFFRIQVFVFVMNCALDCLSDRLIVFNASSLVTIQRNLLNYRRSEPCIVYAE</sequence>
<reference evidence="1" key="1">
    <citation type="journal article" date="2006" name="Nature">
        <title>Deciphering the evolution and metabolism of an anammox bacterium from a community genome.</title>
        <authorList>
            <person name="Strous M."/>
            <person name="Pelletier E."/>
            <person name="Mangenot S."/>
            <person name="Rattei T."/>
            <person name="Lehner A."/>
            <person name="Taylor M.W."/>
            <person name="Horn M."/>
            <person name="Daims H."/>
            <person name="Bartol-Mavel D."/>
            <person name="Wincker P."/>
            <person name="Barbe V."/>
            <person name="Fonknechten N."/>
            <person name="Vallenet D."/>
            <person name="Segurens B."/>
            <person name="Schenowitz-Truong C."/>
            <person name="Medigue C."/>
            <person name="Collingro A."/>
            <person name="Snel B."/>
            <person name="Dutilh B.E."/>
            <person name="OpDenCamp H.J.M."/>
            <person name="vanDerDrift C."/>
            <person name="Cirpus I."/>
            <person name="vanDePas-Schoonen K.T."/>
            <person name="Harhangi H.R."/>
            <person name="vanNiftrik L."/>
            <person name="Schmid M."/>
            <person name="Keltjens J."/>
            <person name="vanDeVossenberg J."/>
            <person name="Kartal B."/>
            <person name="Meier H."/>
            <person name="Frishman D."/>
            <person name="Huynen M.A."/>
            <person name="Mewes H."/>
            <person name="Weissenbach J."/>
            <person name="Jetten M.S.M."/>
            <person name="Wagner M."/>
            <person name="LePaslier D."/>
        </authorList>
    </citation>
    <scope>NUCLEOTIDE SEQUENCE</scope>
</reference>
<organism evidence="1">
    <name type="scientific">Kuenenia stuttgartiensis</name>
    <dbReference type="NCBI Taxonomy" id="174633"/>
    <lineage>
        <taxon>Bacteria</taxon>
        <taxon>Pseudomonadati</taxon>
        <taxon>Planctomycetota</taxon>
        <taxon>Candidatus Brocadiia</taxon>
        <taxon>Candidatus Brocadiales</taxon>
        <taxon>Candidatus Brocadiaceae</taxon>
        <taxon>Candidatus Kuenenia</taxon>
    </lineage>
</organism>
<evidence type="ECO:0000313" key="1">
    <source>
        <dbReference type="EMBL" id="CAJ72149.1"/>
    </source>
</evidence>
<name>Q1PYJ7_KUEST</name>
<gene>
    <name evidence="1" type="ORF">kustd1404</name>
</gene>
<dbReference type="EMBL" id="CT573072">
    <property type="protein sequence ID" value="CAJ72149.1"/>
    <property type="molecule type" value="Genomic_DNA"/>
</dbReference>
<dbReference type="AlphaFoldDB" id="Q1PYJ7"/>
<protein>
    <submittedName>
        <fullName evidence="1">Uncharacterized protein</fullName>
    </submittedName>
</protein>